<evidence type="ECO:0000313" key="1">
    <source>
        <dbReference type="EMBL" id="MDN5201283.1"/>
    </source>
</evidence>
<reference evidence="1" key="1">
    <citation type="submission" date="2023-06" db="EMBL/GenBank/DDBJ databases">
        <title>Genomic of Parafulvivirga corallium.</title>
        <authorList>
            <person name="Wang G."/>
        </authorList>
    </citation>
    <scope>NUCLEOTIDE SEQUENCE</scope>
    <source>
        <strain evidence="1">BMA10</strain>
    </source>
</reference>
<accession>A0ABT8KLH1</accession>
<dbReference type="EMBL" id="JAUJEA010000002">
    <property type="protein sequence ID" value="MDN5201283.1"/>
    <property type="molecule type" value="Genomic_DNA"/>
</dbReference>
<keyword evidence="2" id="KW-1185">Reference proteome</keyword>
<evidence type="ECO:0000313" key="2">
    <source>
        <dbReference type="Proteomes" id="UP001172082"/>
    </source>
</evidence>
<gene>
    <name evidence="1" type="ORF">QQ008_07920</name>
</gene>
<sequence length="152" mass="17565">MPSRKKSVAQLIEQSRLILDESGIDNPNVTIGTGSNIVLSVEQRKAARFYTYDTGSIEYIYFELAPEQIAEGDSWLLTSWVNAFYIKGSMKLLYISNSAHGQVKLSRHLRKPLFRKSYHEYRGNLDLEFSDPLLNLGQQEKIRIQWPFITKH</sequence>
<organism evidence="1 2">
    <name type="scientific">Splendidivirga corallicola</name>
    <dbReference type="NCBI Taxonomy" id="3051826"/>
    <lineage>
        <taxon>Bacteria</taxon>
        <taxon>Pseudomonadati</taxon>
        <taxon>Bacteroidota</taxon>
        <taxon>Cytophagia</taxon>
        <taxon>Cytophagales</taxon>
        <taxon>Splendidivirgaceae</taxon>
        <taxon>Splendidivirga</taxon>
    </lineage>
</organism>
<dbReference type="Proteomes" id="UP001172082">
    <property type="component" value="Unassembled WGS sequence"/>
</dbReference>
<proteinExistence type="predicted"/>
<protein>
    <submittedName>
        <fullName evidence="1">Uncharacterized protein</fullName>
    </submittedName>
</protein>
<dbReference type="RefSeq" id="WP_346751309.1">
    <property type="nucleotide sequence ID" value="NZ_JAUJEA010000002.1"/>
</dbReference>
<name>A0ABT8KLH1_9BACT</name>
<comment type="caution">
    <text evidence="1">The sequence shown here is derived from an EMBL/GenBank/DDBJ whole genome shotgun (WGS) entry which is preliminary data.</text>
</comment>